<dbReference type="Gene3D" id="3.30.1490.480">
    <property type="entry name" value="Endolytic murein transglycosylase"/>
    <property type="match status" value="1"/>
</dbReference>
<evidence type="ECO:0000256" key="4">
    <source>
        <dbReference type="ARBA" id="ARBA00023136"/>
    </source>
</evidence>
<keyword evidence="1 7" id="KW-1003">Cell membrane</keyword>
<dbReference type="Gene3D" id="3.30.160.60">
    <property type="entry name" value="Classic Zinc Finger"/>
    <property type="match status" value="1"/>
</dbReference>
<keyword evidence="10" id="KW-1185">Reference proteome</keyword>
<feature type="compositionally biased region" description="Gly residues" evidence="8">
    <location>
        <begin position="1"/>
        <end position="10"/>
    </location>
</feature>
<proteinExistence type="inferred from homology"/>
<feature type="transmembrane region" description="Helical" evidence="7">
    <location>
        <begin position="153"/>
        <end position="171"/>
    </location>
</feature>
<keyword evidence="5 7" id="KW-0456">Lyase</keyword>
<dbReference type="PANTHER" id="PTHR30518">
    <property type="entry name" value="ENDOLYTIC MUREIN TRANSGLYCOSYLASE"/>
    <property type="match status" value="1"/>
</dbReference>
<keyword evidence="4 7" id="KW-0472">Membrane</keyword>
<dbReference type="Pfam" id="PF02618">
    <property type="entry name" value="YceG"/>
    <property type="match status" value="1"/>
</dbReference>
<dbReference type="EC" id="4.2.2.29" evidence="7"/>
<dbReference type="CDD" id="cd08010">
    <property type="entry name" value="MltG_like"/>
    <property type="match status" value="1"/>
</dbReference>
<keyword evidence="3 7" id="KW-1133">Transmembrane helix</keyword>
<evidence type="ECO:0000313" key="10">
    <source>
        <dbReference type="Proteomes" id="UP001596122"/>
    </source>
</evidence>
<protein>
    <recommendedName>
        <fullName evidence="7">Endolytic murein transglycosylase</fullName>
        <ecNumber evidence="7">4.2.2.29</ecNumber>
    </recommendedName>
    <alternativeName>
        <fullName evidence="7">Peptidoglycan lytic transglycosylase</fullName>
    </alternativeName>
    <alternativeName>
        <fullName evidence="7">Peptidoglycan polymerization terminase</fullName>
    </alternativeName>
</protein>
<evidence type="ECO:0000256" key="8">
    <source>
        <dbReference type="SAM" id="MobiDB-lite"/>
    </source>
</evidence>
<comment type="catalytic activity">
    <reaction evidence="7">
        <text>a peptidoglycan chain = a peptidoglycan chain with N-acetyl-1,6-anhydromuramyl-[peptide] at the reducing end + a peptidoglycan chain with N-acetylglucosamine at the non-reducing end.</text>
        <dbReference type="EC" id="4.2.2.29"/>
    </reaction>
</comment>
<reference evidence="10" key="1">
    <citation type="journal article" date="2019" name="Int. J. Syst. Evol. Microbiol.">
        <title>The Global Catalogue of Microorganisms (GCM) 10K type strain sequencing project: providing services to taxonomists for standard genome sequencing and annotation.</title>
        <authorList>
            <consortium name="The Broad Institute Genomics Platform"/>
            <consortium name="The Broad Institute Genome Sequencing Center for Infectious Disease"/>
            <person name="Wu L."/>
            <person name="Ma J."/>
        </authorList>
    </citation>
    <scope>NUCLEOTIDE SEQUENCE [LARGE SCALE GENOMIC DNA]</scope>
    <source>
        <strain evidence="10">CCUG 43114</strain>
    </source>
</reference>
<keyword evidence="6 7" id="KW-0961">Cell wall biogenesis/degradation</keyword>
<evidence type="ECO:0000256" key="6">
    <source>
        <dbReference type="ARBA" id="ARBA00023316"/>
    </source>
</evidence>
<evidence type="ECO:0000256" key="3">
    <source>
        <dbReference type="ARBA" id="ARBA00022989"/>
    </source>
</evidence>
<organism evidence="9 10">
    <name type="scientific">Aquipuribacter nitratireducens</name>
    <dbReference type="NCBI Taxonomy" id="650104"/>
    <lineage>
        <taxon>Bacteria</taxon>
        <taxon>Bacillati</taxon>
        <taxon>Actinomycetota</taxon>
        <taxon>Actinomycetes</taxon>
        <taxon>Micrococcales</taxon>
        <taxon>Intrasporangiaceae</taxon>
        <taxon>Aquipuribacter</taxon>
    </lineage>
</organism>
<evidence type="ECO:0000256" key="5">
    <source>
        <dbReference type="ARBA" id="ARBA00023239"/>
    </source>
</evidence>
<evidence type="ECO:0000313" key="9">
    <source>
        <dbReference type="EMBL" id="MFC5381795.1"/>
    </source>
</evidence>
<comment type="function">
    <text evidence="7">Functions as a peptidoglycan terminase that cleaves nascent peptidoglycan strands endolytically to terminate their elongation.</text>
</comment>
<dbReference type="PANTHER" id="PTHR30518:SF2">
    <property type="entry name" value="ENDOLYTIC MUREIN TRANSGLYCOSYLASE"/>
    <property type="match status" value="1"/>
</dbReference>
<feature type="compositionally biased region" description="Basic and acidic residues" evidence="8">
    <location>
        <begin position="55"/>
        <end position="69"/>
    </location>
</feature>
<sequence length="508" mass="54719">MTDPGPGGQGDLEELRRTSPRRAARLEAEARRAEAAAAGRPDEGRPYDLEADLAAQHEARAEEARERWDALPPPEPEYLPDEPYATEPVPPVEPAPEDVPPPVYEAAPEYLERGPYEPGYDDGFGDPVSAGYVDTDAFAPAAPPRRGRAALRLLLLTGVVAVVVGAGWFAWQTVSGLLGEARDFELFASAPDYEGPGQGEVEVVVNPGDNGRAIGETLVEADVVASVEAFVGAANVSPDFTSVQPGTYTLPQRIPAAEAVDALLDPANRVEDTVVLAEGLRVQQILDRLAEETGLPREDFEAALDAVELPAAAPPADVALVHPAEGFLYPDGYRFPPDATAQEILQQMVDRGQEVLADVGVPPEEQLRVLTEASLIQGEARIDEDFGRVAQVVENRIAQGIPLQLDSTVNYATQTFDIRTTDEQRASDSPYNTYRVQGLPPAPIKNPGRQAIEAALNPTPGPWVYFVTVDLCTGETAFAETLSEHNANVRQLNEFQRENTVDGELVCP</sequence>
<dbReference type="NCBIfam" id="TIGR00247">
    <property type="entry name" value="endolytic transglycosylase MltG"/>
    <property type="match status" value="1"/>
</dbReference>
<dbReference type="InterPro" id="IPR003770">
    <property type="entry name" value="MLTG-like"/>
</dbReference>
<comment type="caution">
    <text evidence="9">The sequence shown here is derived from an EMBL/GenBank/DDBJ whole genome shotgun (WGS) entry which is preliminary data.</text>
</comment>
<comment type="similarity">
    <text evidence="7">Belongs to the transglycosylase MltG family.</text>
</comment>
<evidence type="ECO:0000256" key="1">
    <source>
        <dbReference type="ARBA" id="ARBA00022475"/>
    </source>
</evidence>
<dbReference type="RefSeq" id="WP_340271618.1">
    <property type="nucleotide sequence ID" value="NZ_JBBEOG010000013.1"/>
</dbReference>
<comment type="subcellular location">
    <subcellularLocation>
        <location evidence="7">Cell membrane</location>
        <topology evidence="7">Single-pass membrane protein</topology>
    </subcellularLocation>
</comment>
<evidence type="ECO:0000256" key="2">
    <source>
        <dbReference type="ARBA" id="ARBA00022692"/>
    </source>
</evidence>
<evidence type="ECO:0000256" key="7">
    <source>
        <dbReference type="HAMAP-Rule" id="MF_02065"/>
    </source>
</evidence>
<gene>
    <name evidence="7 9" type="primary">mltG</name>
    <name evidence="9" type="ORF">ACFPJ6_13475</name>
</gene>
<feature type="region of interest" description="Disordered" evidence="8">
    <location>
        <begin position="1"/>
        <end position="100"/>
    </location>
</feature>
<keyword evidence="2 7" id="KW-0812">Transmembrane</keyword>
<dbReference type="EMBL" id="JBHSLD010000012">
    <property type="protein sequence ID" value="MFC5381795.1"/>
    <property type="molecule type" value="Genomic_DNA"/>
</dbReference>
<feature type="site" description="Important for catalytic activity" evidence="7">
    <location>
        <position position="379"/>
    </location>
</feature>
<accession>A0ABW0GRE3</accession>
<feature type="compositionally biased region" description="Basic and acidic residues" evidence="8">
    <location>
        <begin position="24"/>
        <end position="48"/>
    </location>
</feature>
<name>A0ABW0GRE3_9MICO</name>
<feature type="compositionally biased region" description="Pro residues" evidence="8">
    <location>
        <begin position="88"/>
        <end position="100"/>
    </location>
</feature>
<dbReference type="Proteomes" id="UP001596122">
    <property type="component" value="Unassembled WGS sequence"/>
</dbReference>
<dbReference type="HAMAP" id="MF_02065">
    <property type="entry name" value="MltG"/>
    <property type="match status" value="1"/>
</dbReference>